<keyword evidence="8" id="KW-1133">Transmembrane helix</keyword>
<accession>A0A285HNZ5</accession>
<dbReference type="SUPFAM" id="SSF55874">
    <property type="entry name" value="ATPase domain of HSP90 chaperone/DNA topoisomerase II/histidine kinase"/>
    <property type="match status" value="1"/>
</dbReference>
<keyword evidence="3" id="KW-0145">Chemotaxis</keyword>
<dbReference type="RefSeq" id="WP_172431946.1">
    <property type="nucleotide sequence ID" value="NZ_OBDZ01000022.1"/>
</dbReference>
<dbReference type="PROSITE" id="PS50109">
    <property type="entry name" value="HIS_KIN"/>
    <property type="match status" value="1"/>
</dbReference>
<evidence type="ECO:0000256" key="4">
    <source>
        <dbReference type="ARBA" id="ARBA00022553"/>
    </source>
</evidence>
<sequence length="883" mass="101889">MNKRYLILIVLIFIVSITSKIEGKEVLSDSSQFFKEGWEYKVGDDKWADFKHGLKLGSENREFIWLKHKFPQGQFKDPCLVFNSVEYDFDIYLGGKLIYKSDNQIAYQYRQGIVNHIIDLPQNFDNKSLYIKIYPGVFGFKTIDSFFLKLTEVNSKDNYYHNLIYEHLFDIFFGSTAIVIGWIILIIYLFIRFIERRVVKGKFIFIGIFSWGLGLFSLFPIALTFSNQSIYLYYMLLSVPMIIIGIAIGLIEILKVKVEDDCFSIKNLRFVKRVHQFLLVIVFFFDLLQIKSIYEFDNLYLGILVLTILNIIIIVILEAIEGIKEFKVIAFSILLGLLLESIIMIVNHKELALSFKMPNSISLAFLISLIINAVMEYLEVHKQLEGYSQNLEEKIAAKTVDIRNLLNNVGQGFLSFGKSLTINEEYSRECLNIFNKEIGGMNIVELLFKQEGQREFLRDILRTIFSSQDQDDIKMYLPLLPEESKIADKYIDLNFKLIGENTKEAGSREMMLVLTDISDKKELESKVEEERNNLKMAVNVVVNFNDFIELKNSYLDFFNSEVEEMVASGISIQDLLSRIYLQIHNFKGDFSQLGMNNTVNSLHCFEGKLLELKDKLYEESVEITELRRLIKEEEAVGFLSQDLDILQELLGDYILEQNKKIIIEISKLKMIEKRVVELLAPKDSEKLLVELKRLRYKPFKEILKFYPDYMQELGGRLGKLIKPVKIVGGKELVDLEDYNELGKSLVHLFRNSIDHGIEEPEQRVAKGKSKYGEIICEIEMEEDKIIIKVSDDGKGINIAKIKEHALKEGLYSAKELNNLSQQEILSIIFSEGLSTKKNVTELSGRGVGLAAVKEAVERLSGSIKIYTTLDKGTEFQLIVPRNY</sequence>
<evidence type="ECO:0000259" key="9">
    <source>
        <dbReference type="PROSITE" id="PS50109"/>
    </source>
</evidence>
<dbReference type="FunFam" id="3.30.565.10:FF:000016">
    <property type="entry name" value="Chemotaxis protein CheA, putative"/>
    <property type="match status" value="1"/>
</dbReference>
<dbReference type="InterPro" id="IPR005467">
    <property type="entry name" value="His_kinase_dom"/>
</dbReference>
<name>A0A285HNZ5_9FIRM</name>
<comment type="catalytic activity">
    <reaction evidence="1">
        <text>ATP + protein L-histidine = ADP + protein N-phospho-L-histidine.</text>
        <dbReference type="EC" id="2.7.13.3"/>
    </reaction>
</comment>
<dbReference type="EC" id="2.7.13.3" evidence="2"/>
<dbReference type="GO" id="GO:0000160">
    <property type="term" value="P:phosphorelay signal transduction system"/>
    <property type="evidence" value="ECO:0007669"/>
    <property type="project" value="UniProtKB-KW"/>
</dbReference>
<reference evidence="11" key="1">
    <citation type="submission" date="2017-09" db="EMBL/GenBank/DDBJ databases">
        <authorList>
            <person name="Varghese N."/>
            <person name="Submissions S."/>
        </authorList>
    </citation>
    <scope>NUCLEOTIDE SEQUENCE [LARGE SCALE GENOMIC DNA]</scope>
    <source>
        <strain evidence="11">MSL47</strain>
    </source>
</reference>
<proteinExistence type="predicted"/>
<keyword evidence="4" id="KW-0597">Phosphoprotein</keyword>
<keyword evidence="5" id="KW-0808">Transferase</keyword>
<feature type="transmembrane region" description="Helical" evidence="8">
    <location>
        <begin position="171"/>
        <end position="191"/>
    </location>
</feature>
<keyword evidence="11" id="KW-1185">Reference proteome</keyword>
<evidence type="ECO:0000256" key="2">
    <source>
        <dbReference type="ARBA" id="ARBA00012438"/>
    </source>
</evidence>
<dbReference type="InterPro" id="IPR003594">
    <property type="entry name" value="HATPase_dom"/>
</dbReference>
<feature type="transmembrane region" description="Helical" evidence="8">
    <location>
        <begin position="231"/>
        <end position="254"/>
    </location>
</feature>
<evidence type="ECO:0000256" key="3">
    <source>
        <dbReference type="ARBA" id="ARBA00022500"/>
    </source>
</evidence>
<evidence type="ECO:0000313" key="10">
    <source>
        <dbReference type="EMBL" id="SNY37449.1"/>
    </source>
</evidence>
<feature type="transmembrane region" description="Helical" evidence="8">
    <location>
        <begin position="203"/>
        <end position="225"/>
    </location>
</feature>
<dbReference type="InterPro" id="IPR036890">
    <property type="entry name" value="HATPase_C_sf"/>
</dbReference>
<evidence type="ECO:0000256" key="8">
    <source>
        <dbReference type="SAM" id="Phobius"/>
    </source>
</evidence>
<keyword evidence="8" id="KW-0472">Membrane</keyword>
<dbReference type="InterPro" id="IPR004358">
    <property type="entry name" value="Sig_transdc_His_kin-like_C"/>
</dbReference>
<dbReference type="AlphaFoldDB" id="A0A285HNZ5"/>
<dbReference type="PANTHER" id="PTHR43395">
    <property type="entry name" value="SENSOR HISTIDINE KINASE CHEA"/>
    <property type="match status" value="1"/>
</dbReference>
<protein>
    <recommendedName>
        <fullName evidence="2">histidine kinase</fullName>
        <ecNumber evidence="2">2.7.13.3</ecNumber>
    </recommendedName>
</protein>
<dbReference type="Gene3D" id="3.30.565.10">
    <property type="entry name" value="Histidine kinase-like ATPase, C-terminal domain"/>
    <property type="match status" value="1"/>
</dbReference>
<feature type="transmembrane region" description="Helical" evidence="8">
    <location>
        <begin position="329"/>
        <end position="348"/>
    </location>
</feature>
<evidence type="ECO:0000313" key="11">
    <source>
        <dbReference type="Proteomes" id="UP000219573"/>
    </source>
</evidence>
<organism evidence="10 11">
    <name type="scientific">Orenia metallireducens</name>
    <dbReference type="NCBI Taxonomy" id="1413210"/>
    <lineage>
        <taxon>Bacteria</taxon>
        <taxon>Bacillati</taxon>
        <taxon>Bacillota</taxon>
        <taxon>Clostridia</taxon>
        <taxon>Halanaerobiales</taxon>
        <taxon>Halobacteroidaceae</taxon>
        <taxon>Orenia</taxon>
    </lineage>
</organism>
<evidence type="ECO:0000256" key="1">
    <source>
        <dbReference type="ARBA" id="ARBA00000085"/>
    </source>
</evidence>
<dbReference type="GO" id="GO:0006935">
    <property type="term" value="P:chemotaxis"/>
    <property type="evidence" value="ECO:0007669"/>
    <property type="project" value="UniProtKB-KW"/>
</dbReference>
<dbReference type="GO" id="GO:0004673">
    <property type="term" value="F:protein histidine kinase activity"/>
    <property type="evidence" value="ECO:0007669"/>
    <property type="project" value="UniProtKB-EC"/>
</dbReference>
<dbReference type="InterPro" id="IPR051315">
    <property type="entry name" value="Bact_Chemotaxis_CheA"/>
</dbReference>
<dbReference type="EMBL" id="OBDZ01000022">
    <property type="protein sequence ID" value="SNY37449.1"/>
    <property type="molecule type" value="Genomic_DNA"/>
</dbReference>
<dbReference type="PANTHER" id="PTHR43395:SF1">
    <property type="entry name" value="CHEMOTAXIS PROTEIN CHEA"/>
    <property type="match status" value="1"/>
</dbReference>
<feature type="domain" description="Histidine kinase" evidence="9">
    <location>
        <begin position="745"/>
        <end position="883"/>
    </location>
</feature>
<evidence type="ECO:0000256" key="7">
    <source>
        <dbReference type="ARBA" id="ARBA00023012"/>
    </source>
</evidence>
<dbReference type="Proteomes" id="UP000219573">
    <property type="component" value="Unassembled WGS sequence"/>
</dbReference>
<evidence type="ECO:0000256" key="5">
    <source>
        <dbReference type="ARBA" id="ARBA00022679"/>
    </source>
</evidence>
<dbReference type="PRINTS" id="PR00344">
    <property type="entry name" value="BCTRLSENSOR"/>
</dbReference>
<gene>
    <name evidence="10" type="ORF">SAMN06265827_12226</name>
</gene>
<keyword evidence="8" id="KW-0812">Transmembrane</keyword>
<feature type="transmembrane region" description="Helical" evidence="8">
    <location>
        <begin position="299"/>
        <end position="317"/>
    </location>
</feature>
<keyword evidence="7" id="KW-0902">Two-component regulatory system</keyword>
<evidence type="ECO:0000256" key="6">
    <source>
        <dbReference type="ARBA" id="ARBA00022777"/>
    </source>
</evidence>
<dbReference type="Pfam" id="PF02518">
    <property type="entry name" value="HATPase_c"/>
    <property type="match status" value="1"/>
</dbReference>
<keyword evidence="6 10" id="KW-0418">Kinase</keyword>
<feature type="transmembrane region" description="Helical" evidence="8">
    <location>
        <begin position="274"/>
        <end position="293"/>
    </location>
</feature>
<dbReference type="SMART" id="SM00387">
    <property type="entry name" value="HATPase_c"/>
    <property type="match status" value="1"/>
</dbReference>